<dbReference type="KEGG" id="mpt:Mpe_A0533"/>
<feature type="signal peptide" evidence="1">
    <location>
        <begin position="1"/>
        <end position="19"/>
    </location>
</feature>
<proteinExistence type="predicted"/>
<accession>A2SD56</accession>
<name>A2SD56_METPP</name>
<dbReference type="Proteomes" id="UP000000366">
    <property type="component" value="Chromosome"/>
</dbReference>
<dbReference type="STRING" id="420662.Mpe_A0533"/>
<organism evidence="2 3">
    <name type="scientific">Methylibium petroleiphilum (strain ATCC BAA-1232 / LMG 22953 / PM1)</name>
    <dbReference type="NCBI Taxonomy" id="420662"/>
    <lineage>
        <taxon>Bacteria</taxon>
        <taxon>Pseudomonadati</taxon>
        <taxon>Pseudomonadota</taxon>
        <taxon>Betaproteobacteria</taxon>
        <taxon>Burkholderiales</taxon>
        <taxon>Sphaerotilaceae</taxon>
        <taxon>Methylibium</taxon>
    </lineage>
</organism>
<dbReference type="RefSeq" id="WP_011828133.1">
    <property type="nucleotide sequence ID" value="NC_008825.1"/>
</dbReference>
<keyword evidence="1" id="KW-0732">Signal</keyword>
<dbReference type="HOGENOM" id="CLU_162040_0_0_4"/>
<dbReference type="EMBL" id="CP000555">
    <property type="protein sequence ID" value="ABM93495.1"/>
    <property type="molecule type" value="Genomic_DNA"/>
</dbReference>
<reference evidence="2 3" key="1">
    <citation type="journal article" date="2007" name="J. Bacteriol.">
        <title>Whole-genome analysis of the methyl tert-butyl ether-degrading beta-proteobacterium Methylibium petroleiphilum PM1.</title>
        <authorList>
            <person name="Kane S.R."/>
            <person name="Chakicherla A.Y."/>
            <person name="Chain P.S.G."/>
            <person name="Schmidt R."/>
            <person name="Shin M.W."/>
            <person name="Legler T.C."/>
            <person name="Scow K.M."/>
            <person name="Larimer F.W."/>
            <person name="Lucas S.M."/>
            <person name="Richardson P.M."/>
            <person name="Hristova K.R."/>
        </authorList>
    </citation>
    <scope>NUCLEOTIDE SEQUENCE [LARGE SCALE GENOMIC DNA]</scope>
    <source>
        <strain evidence="3">ATCC BAA-1232 / LMG 22953 / PM1</strain>
    </source>
</reference>
<evidence type="ECO:0000256" key="1">
    <source>
        <dbReference type="SAM" id="SignalP"/>
    </source>
</evidence>
<dbReference type="eggNOG" id="ENOG50338D7">
    <property type="taxonomic scope" value="Bacteria"/>
</dbReference>
<sequence length="124" mass="13619">MYRCALLVLALSAPFAASAQVQRNFPYNALRGEIAMVNPPDVLLNGKPARLAPGARLRDTNNLVQVSGALIGQRFMAHYTVDTLGLVKDVWVLRAEEKTGLWPKTADEAARWSFDPAAQAWTKP</sequence>
<keyword evidence="3" id="KW-1185">Reference proteome</keyword>
<gene>
    <name evidence="2" type="ordered locus">Mpe_A0533</name>
</gene>
<evidence type="ECO:0000313" key="3">
    <source>
        <dbReference type="Proteomes" id="UP000000366"/>
    </source>
</evidence>
<protein>
    <submittedName>
        <fullName evidence="2">Uncharacterized protein</fullName>
    </submittedName>
</protein>
<dbReference type="AlphaFoldDB" id="A2SD56"/>
<feature type="chain" id="PRO_5002645728" evidence="1">
    <location>
        <begin position="20"/>
        <end position="124"/>
    </location>
</feature>
<evidence type="ECO:0000313" key="2">
    <source>
        <dbReference type="EMBL" id="ABM93495.1"/>
    </source>
</evidence>